<evidence type="ECO:0000256" key="6">
    <source>
        <dbReference type="SAM" id="MobiDB-lite"/>
    </source>
</evidence>
<dbReference type="GO" id="GO:0005524">
    <property type="term" value="F:ATP binding"/>
    <property type="evidence" value="ECO:0007669"/>
    <property type="project" value="UniProtKB-KW"/>
</dbReference>
<dbReference type="Pfam" id="PF25596">
    <property type="entry name" value="CPSase_L_D1"/>
    <property type="match status" value="1"/>
</dbReference>
<protein>
    <recommendedName>
        <fullName evidence="7">Carbamoyl phosphate synthase preATP-grasp domain-containing protein</fullName>
    </recommendedName>
</protein>
<keyword evidence="3" id="KW-0547">Nucleotide-binding</keyword>
<dbReference type="GO" id="GO:0005737">
    <property type="term" value="C:cytoplasm"/>
    <property type="evidence" value="ECO:0007669"/>
    <property type="project" value="TreeGrafter"/>
</dbReference>
<keyword evidence="2" id="KW-0479">Metal-binding</keyword>
<feature type="region of interest" description="Disordered" evidence="6">
    <location>
        <begin position="78"/>
        <end position="132"/>
    </location>
</feature>
<dbReference type="InterPro" id="IPR058047">
    <property type="entry name" value="CPSase_preATP-grasp"/>
</dbReference>
<dbReference type="InterPro" id="IPR016185">
    <property type="entry name" value="PreATP-grasp_dom_sf"/>
</dbReference>
<dbReference type="AlphaFoldDB" id="A0A183LWT1"/>
<evidence type="ECO:0000313" key="8">
    <source>
        <dbReference type="EMBL" id="VDO80502.1"/>
    </source>
</evidence>
<dbReference type="GO" id="GO:0004087">
    <property type="term" value="F:carbamoyl-phosphate synthase (ammonia) activity"/>
    <property type="evidence" value="ECO:0007669"/>
    <property type="project" value="UniProtKB-EC"/>
</dbReference>
<gene>
    <name evidence="8" type="ORF">SMRZ_LOCUS8256</name>
</gene>
<reference evidence="8 9" key="1">
    <citation type="submission" date="2018-11" db="EMBL/GenBank/DDBJ databases">
        <authorList>
            <consortium name="Pathogen Informatics"/>
        </authorList>
    </citation>
    <scope>NUCLEOTIDE SEQUENCE [LARGE SCALE GENOMIC DNA]</scope>
    <source>
        <strain evidence="8 9">Zambia</strain>
    </source>
</reference>
<evidence type="ECO:0000313" key="9">
    <source>
        <dbReference type="Proteomes" id="UP000277204"/>
    </source>
</evidence>
<dbReference type="FunFam" id="3.40.50.20:FF:000001">
    <property type="entry name" value="Carbamoyl-phosphate synthase large chain"/>
    <property type="match status" value="1"/>
</dbReference>
<dbReference type="GO" id="GO:0004088">
    <property type="term" value="F:carbamoyl-phosphate synthase (glutamine-hydrolyzing) activity"/>
    <property type="evidence" value="ECO:0007669"/>
    <property type="project" value="TreeGrafter"/>
</dbReference>
<keyword evidence="4" id="KW-0067">ATP-binding</keyword>
<feature type="domain" description="Carbamoyl phosphate synthase preATP-grasp" evidence="7">
    <location>
        <begin position="210"/>
        <end position="286"/>
    </location>
</feature>
<sequence length="306" mass="34416">MDASHFPAQGDRGSYIHTPLSFRNRRNIPKSHAHRVRSRSWKAVTTHPMKASSKPCQKAASEASGSWIPEYTLDPTLDTFETSFSRPGHHHASSEPSTDETSVSRPAQQTTLPSTSDEIAGSRSTNETTVSRSDRRVRLLVCFRDQPHNQQRIRPRLRPSPVWHRRPQSILTKAGQLTHTLVNALSRCSGFESVWHIFGLAIGCYGRFCIMVLGSGVYRIGSSVEFDWCAVGCVKELRRLGWKTVIINCNPETVSTDFDMCDRLYFDELSLERVLDIYEYPKPDFVSLAKIIVAAACDSNCSNVRS</sequence>
<dbReference type="EMBL" id="UZAI01003533">
    <property type="protein sequence ID" value="VDO80502.1"/>
    <property type="molecule type" value="Genomic_DNA"/>
</dbReference>
<comment type="catalytic activity">
    <reaction evidence="5">
        <text>hydrogencarbonate + NH4(+) + 2 ATP = carbamoyl phosphate + 2 ADP + phosphate + 2 H(+)</text>
        <dbReference type="Rhea" id="RHEA:18029"/>
        <dbReference type="ChEBI" id="CHEBI:15378"/>
        <dbReference type="ChEBI" id="CHEBI:17544"/>
        <dbReference type="ChEBI" id="CHEBI:28938"/>
        <dbReference type="ChEBI" id="CHEBI:30616"/>
        <dbReference type="ChEBI" id="CHEBI:43474"/>
        <dbReference type="ChEBI" id="CHEBI:58228"/>
        <dbReference type="ChEBI" id="CHEBI:456216"/>
        <dbReference type="EC" id="6.3.4.16"/>
    </reaction>
</comment>
<dbReference type="GO" id="GO:0046872">
    <property type="term" value="F:metal ion binding"/>
    <property type="evidence" value="ECO:0007669"/>
    <property type="project" value="UniProtKB-KW"/>
</dbReference>
<evidence type="ECO:0000259" key="7">
    <source>
        <dbReference type="Pfam" id="PF25596"/>
    </source>
</evidence>
<evidence type="ECO:0000256" key="4">
    <source>
        <dbReference type="ARBA" id="ARBA00022840"/>
    </source>
</evidence>
<dbReference type="GO" id="GO:0006541">
    <property type="term" value="P:glutamine metabolic process"/>
    <property type="evidence" value="ECO:0007669"/>
    <property type="project" value="TreeGrafter"/>
</dbReference>
<evidence type="ECO:0000256" key="2">
    <source>
        <dbReference type="ARBA" id="ARBA00022723"/>
    </source>
</evidence>
<name>A0A183LWT1_9TREM</name>
<keyword evidence="1" id="KW-0436">Ligase</keyword>
<dbReference type="STRING" id="48269.A0A183LWT1"/>
<feature type="compositionally biased region" description="Polar residues" evidence="6">
    <location>
        <begin position="94"/>
        <end position="129"/>
    </location>
</feature>
<accession>A0A183LWT1</accession>
<dbReference type="PANTHER" id="PTHR11405:SF53">
    <property type="entry name" value="CARBAMOYL-PHOSPHATE SYNTHASE [AMMONIA], MITOCHONDRIAL"/>
    <property type="match status" value="1"/>
</dbReference>
<evidence type="ECO:0000256" key="5">
    <source>
        <dbReference type="ARBA" id="ARBA00047359"/>
    </source>
</evidence>
<evidence type="ECO:0000256" key="1">
    <source>
        <dbReference type="ARBA" id="ARBA00022598"/>
    </source>
</evidence>
<proteinExistence type="predicted"/>
<feature type="region of interest" description="Disordered" evidence="6">
    <location>
        <begin position="24"/>
        <end position="61"/>
    </location>
</feature>
<dbReference type="Proteomes" id="UP000277204">
    <property type="component" value="Unassembled WGS sequence"/>
</dbReference>
<dbReference type="SUPFAM" id="SSF52440">
    <property type="entry name" value="PreATP-grasp domain"/>
    <property type="match status" value="1"/>
</dbReference>
<evidence type="ECO:0000256" key="3">
    <source>
        <dbReference type="ARBA" id="ARBA00022741"/>
    </source>
</evidence>
<dbReference type="PANTHER" id="PTHR11405">
    <property type="entry name" value="CARBAMOYLTRANSFERASE FAMILY MEMBER"/>
    <property type="match status" value="1"/>
</dbReference>
<keyword evidence="9" id="KW-1185">Reference proteome</keyword>
<dbReference type="Gene3D" id="3.40.50.20">
    <property type="match status" value="1"/>
</dbReference>
<organism evidence="8 9">
    <name type="scientific">Schistosoma margrebowiei</name>
    <dbReference type="NCBI Taxonomy" id="48269"/>
    <lineage>
        <taxon>Eukaryota</taxon>
        <taxon>Metazoa</taxon>
        <taxon>Spiralia</taxon>
        <taxon>Lophotrochozoa</taxon>
        <taxon>Platyhelminthes</taxon>
        <taxon>Trematoda</taxon>
        <taxon>Digenea</taxon>
        <taxon>Strigeidida</taxon>
        <taxon>Schistosomatoidea</taxon>
        <taxon>Schistosomatidae</taxon>
        <taxon>Schistosoma</taxon>
    </lineage>
</organism>
<feature type="compositionally biased region" description="Basic residues" evidence="6">
    <location>
        <begin position="24"/>
        <end position="40"/>
    </location>
</feature>